<organism evidence="1 2">
    <name type="scientific">Moniliophthora roreri</name>
    <name type="common">Frosty pod rot fungus</name>
    <name type="synonym">Monilia roreri</name>
    <dbReference type="NCBI Taxonomy" id="221103"/>
    <lineage>
        <taxon>Eukaryota</taxon>
        <taxon>Fungi</taxon>
        <taxon>Dikarya</taxon>
        <taxon>Basidiomycota</taxon>
        <taxon>Agaricomycotina</taxon>
        <taxon>Agaricomycetes</taxon>
        <taxon>Agaricomycetidae</taxon>
        <taxon>Agaricales</taxon>
        <taxon>Marasmiineae</taxon>
        <taxon>Marasmiaceae</taxon>
        <taxon>Moniliophthora</taxon>
    </lineage>
</organism>
<gene>
    <name evidence="1" type="ORF">WG66_4731</name>
</gene>
<sequence length="205" mass="23714">MTSDALHTPPTIYDFILQELKEHQEKSEIPYIRNICSAAIQIYDSLEKCQTYDKDATKPLAERAYELVYLLACTISHNADSVSGRPGLPADERHVFLCRHLQREGDELLQVLTQIKVFIERLSNRYTIMIWLTTRSSNSREIYAFMARLYKALESFKPPDETVIRECVAMLATVHAIRRSFPPEEETEPWNVRVYMRGLISSLAT</sequence>
<comment type="caution">
    <text evidence="1">The sequence shown here is derived from an EMBL/GenBank/DDBJ whole genome shotgun (WGS) entry which is preliminary data.</text>
</comment>
<evidence type="ECO:0000313" key="1">
    <source>
        <dbReference type="EMBL" id="KTB42702.1"/>
    </source>
</evidence>
<reference evidence="1 2" key="1">
    <citation type="submission" date="2015-12" db="EMBL/GenBank/DDBJ databases">
        <title>Draft genome sequence of Moniliophthora roreri, the causal agent of frosty pod rot of cacao.</title>
        <authorList>
            <person name="Aime M.C."/>
            <person name="Diaz-Valderrama J.R."/>
            <person name="Kijpornyongpan T."/>
            <person name="Phillips-Mora W."/>
        </authorList>
    </citation>
    <scope>NUCLEOTIDE SEQUENCE [LARGE SCALE GENOMIC DNA]</scope>
    <source>
        <strain evidence="1 2">MCA 2952</strain>
    </source>
</reference>
<name>A0A0W0G297_MONRR</name>
<accession>A0A0W0G297</accession>
<dbReference type="Proteomes" id="UP000054988">
    <property type="component" value="Unassembled WGS sequence"/>
</dbReference>
<protein>
    <submittedName>
        <fullName evidence="1">Uncharacterized protein</fullName>
    </submittedName>
</protein>
<proteinExistence type="predicted"/>
<dbReference type="AlphaFoldDB" id="A0A0W0G297"/>
<evidence type="ECO:0000313" key="2">
    <source>
        <dbReference type="Proteomes" id="UP000054988"/>
    </source>
</evidence>
<dbReference type="EMBL" id="LATX01001304">
    <property type="protein sequence ID" value="KTB42702.1"/>
    <property type="molecule type" value="Genomic_DNA"/>
</dbReference>